<dbReference type="GO" id="GO:0005737">
    <property type="term" value="C:cytoplasm"/>
    <property type="evidence" value="ECO:0007669"/>
    <property type="project" value="TreeGrafter"/>
</dbReference>
<gene>
    <name evidence="2" type="ORF">KAK03_16660</name>
</gene>
<evidence type="ECO:0000313" key="2">
    <source>
        <dbReference type="EMBL" id="MBQ0932113.1"/>
    </source>
</evidence>
<dbReference type="Proteomes" id="UP000676246">
    <property type="component" value="Unassembled WGS sequence"/>
</dbReference>
<dbReference type="InterPro" id="IPR000182">
    <property type="entry name" value="GNAT_dom"/>
</dbReference>
<dbReference type="Pfam" id="PF13302">
    <property type="entry name" value="Acetyltransf_3"/>
    <property type="match status" value="1"/>
</dbReference>
<proteinExistence type="predicted"/>
<protein>
    <submittedName>
        <fullName evidence="2">GNAT family N-acetyltransferase</fullName>
    </submittedName>
</protein>
<accession>A0A940YAU3</accession>
<dbReference type="InterPro" id="IPR016181">
    <property type="entry name" value="Acyl_CoA_acyltransferase"/>
</dbReference>
<comment type="caution">
    <text evidence="2">The sequence shown here is derived from an EMBL/GenBank/DDBJ whole genome shotgun (WGS) entry which is preliminary data.</text>
</comment>
<dbReference type="AlphaFoldDB" id="A0A940YAU3"/>
<dbReference type="GO" id="GO:1990189">
    <property type="term" value="F:protein N-terminal-serine acetyltransferase activity"/>
    <property type="evidence" value="ECO:0007669"/>
    <property type="project" value="TreeGrafter"/>
</dbReference>
<dbReference type="PANTHER" id="PTHR43441:SF11">
    <property type="entry name" value="RIBOSOMAL-PROTEIN-SERINE ACETYLTRANSFERASE"/>
    <property type="match status" value="1"/>
</dbReference>
<evidence type="ECO:0000259" key="1">
    <source>
        <dbReference type="PROSITE" id="PS51186"/>
    </source>
</evidence>
<dbReference type="GO" id="GO:0008999">
    <property type="term" value="F:protein-N-terminal-alanine acetyltransferase activity"/>
    <property type="evidence" value="ECO:0007669"/>
    <property type="project" value="TreeGrafter"/>
</dbReference>
<dbReference type="PANTHER" id="PTHR43441">
    <property type="entry name" value="RIBOSOMAL-PROTEIN-SERINE ACETYLTRANSFERASE"/>
    <property type="match status" value="1"/>
</dbReference>
<evidence type="ECO:0000313" key="3">
    <source>
        <dbReference type="Proteomes" id="UP000676246"/>
    </source>
</evidence>
<sequence length="193" mass="21759">MPDFSAVSLHTPRLRLRPLRPEDAPALFGIYSDPAFMRYWSTPPWTSIDQAHAMIERDQRELPAGEHLRLGIVLKDAGALIGTVSLFHLDAGCRRAEIGYGIAPAHWRQGYQREAVSSVIDHAFGALALNRLEADIDPDNRASARALEALGFQREGRLRERWIIDGRPSDSAIYGLLAREWFGVNYSPERRIE</sequence>
<dbReference type="InterPro" id="IPR051908">
    <property type="entry name" value="Ribosomal_N-acetyltransferase"/>
</dbReference>
<dbReference type="SUPFAM" id="SSF55729">
    <property type="entry name" value="Acyl-CoA N-acyltransferases (Nat)"/>
    <property type="match status" value="1"/>
</dbReference>
<organism evidence="2 3">
    <name type="scientific">Ideonella alba</name>
    <dbReference type="NCBI Taxonomy" id="2824118"/>
    <lineage>
        <taxon>Bacteria</taxon>
        <taxon>Pseudomonadati</taxon>
        <taxon>Pseudomonadota</taxon>
        <taxon>Betaproteobacteria</taxon>
        <taxon>Burkholderiales</taxon>
        <taxon>Sphaerotilaceae</taxon>
        <taxon>Ideonella</taxon>
    </lineage>
</organism>
<dbReference type="PROSITE" id="PS51186">
    <property type="entry name" value="GNAT"/>
    <property type="match status" value="1"/>
</dbReference>
<reference evidence="2 3" key="1">
    <citation type="submission" date="2021-04" db="EMBL/GenBank/DDBJ databases">
        <title>The genome sequence of Ideonella sp. 3Y2.</title>
        <authorList>
            <person name="Liu Y."/>
        </authorList>
    </citation>
    <scope>NUCLEOTIDE SEQUENCE [LARGE SCALE GENOMIC DNA]</scope>
    <source>
        <strain evidence="2 3">3Y2</strain>
    </source>
</reference>
<feature type="domain" description="N-acetyltransferase" evidence="1">
    <location>
        <begin position="14"/>
        <end position="180"/>
    </location>
</feature>
<dbReference type="RefSeq" id="WP_210855411.1">
    <property type="nucleotide sequence ID" value="NZ_JAGQDD010000013.1"/>
</dbReference>
<keyword evidence="3" id="KW-1185">Reference proteome</keyword>
<name>A0A940YAU3_9BURK</name>
<dbReference type="Gene3D" id="3.40.630.30">
    <property type="match status" value="1"/>
</dbReference>
<dbReference type="CDD" id="cd04301">
    <property type="entry name" value="NAT_SF"/>
    <property type="match status" value="1"/>
</dbReference>
<dbReference type="EMBL" id="JAGQDD010000013">
    <property type="protein sequence ID" value="MBQ0932113.1"/>
    <property type="molecule type" value="Genomic_DNA"/>
</dbReference>